<reference evidence="3" key="1">
    <citation type="submission" date="2018-12" db="EMBL/GenBank/DDBJ databases">
        <title>Complete genome sequence of an uncultured bacterium of the candidate phylum Bipolaricaulota.</title>
        <authorList>
            <person name="Kadnikov V.V."/>
            <person name="Mardanov A.V."/>
            <person name="Beletsky A.V."/>
            <person name="Frank Y.A."/>
            <person name="Karnachuk O.V."/>
            <person name="Ravin N.V."/>
        </authorList>
    </citation>
    <scope>NUCLEOTIDE SEQUENCE [LARGE SCALE GENOMIC DNA]</scope>
</reference>
<protein>
    <recommendedName>
        <fullName evidence="1">Guanylate cyclase domain-containing protein</fullName>
    </recommendedName>
</protein>
<dbReference type="PANTHER" id="PTHR43081">
    <property type="entry name" value="ADENYLATE CYCLASE, TERMINAL-DIFFERENTIATION SPECIFIC-RELATED"/>
    <property type="match status" value="1"/>
</dbReference>
<dbReference type="CDD" id="cd07302">
    <property type="entry name" value="CHD"/>
    <property type="match status" value="1"/>
</dbReference>
<dbReference type="Gene3D" id="3.30.70.1230">
    <property type="entry name" value="Nucleotide cyclase"/>
    <property type="match status" value="1"/>
</dbReference>
<evidence type="ECO:0000313" key="2">
    <source>
        <dbReference type="EMBL" id="QAA76961.1"/>
    </source>
</evidence>
<dbReference type="SMART" id="SM00044">
    <property type="entry name" value="CYCc"/>
    <property type="match status" value="1"/>
</dbReference>
<dbReference type="InterPro" id="IPR001054">
    <property type="entry name" value="A/G_cyclase"/>
</dbReference>
<organism evidence="2 3">
    <name type="scientific">Bipolaricaulis sibiricus</name>
    <dbReference type="NCBI Taxonomy" id="2501609"/>
    <lineage>
        <taxon>Bacteria</taxon>
        <taxon>Candidatus Bipolaricaulota</taxon>
        <taxon>Candidatus Bipolaricaulia</taxon>
        <taxon>Candidatus Bipolaricaulales</taxon>
        <taxon>Candidatus Bipolaricaulaceae</taxon>
        <taxon>Candidatus Bipolaricaulis</taxon>
    </lineage>
</organism>
<dbReference type="InterPro" id="IPR050697">
    <property type="entry name" value="Adenylyl/Guanylyl_Cyclase_3/4"/>
</dbReference>
<dbReference type="Pfam" id="PF00211">
    <property type="entry name" value="Guanylate_cyc"/>
    <property type="match status" value="1"/>
</dbReference>
<dbReference type="SUPFAM" id="SSF55073">
    <property type="entry name" value="Nucleotide cyclase"/>
    <property type="match status" value="1"/>
</dbReference>
<accession>A0A410FVH9</accession>
<dbReference type="KEGG" id="bih:BIP78_1195"/>
<dbReference type="InterPro" id="IPR029787">
    <property type="entry name" value="Nucleotide_cyclase"/>
</dbReference>
<dbReference type="PANTHER" id="PTHR43081:SF1">
    <property type="entry name" value="ADENYLATE CYCLASE, TERMINAL-DIFFERENTIATION SPECIFIC"/>
    <property type="match status" value="1"/>
</dbReference>
<evidence type="ECO:0000259" key="1">
    <source>
        <dbReference type="PROSITE" id="PS50125"/>
    </source>
</evidence>
<dbReference type="EMBL" id="CP034928">
    <property type="protein sequence ID" value="QAA76961.1"/>
    <property type="molecule type" value="Genomic_DNA"/>
</dbReference>
<proteinExistence type="predicted"/>
<dbReference type="GO" id="GO:0009190">
    <property type="term" value="P:cyclic nucleotide biosynthetic process"/>
    <property type="evidence" value="ECO:0007669"/>
    <property type="project" value="InterPro"/>
</dbReference>
<name>A0A410FVH9_BIPS1</name>
<feature type="domain" description="Guanylate cyclase" evidence="1">
    <location>
        <begin position="40"/>
        <end position="154"/>
    </location>
</feature>
<dbReference type="GO" id="GO:0035556">
    <property type="term" value="P:intracellular signal transduction"/>
    <property type="evidence" value="ECO:0007669"/>
    <property type="project" value="InterPro"/>
</dbReference>
<sequence>MHTLTVKIGGLDDAADLSAAPQIVSPTAERGPGPAARGRAILFADIRGFTSYARARGDAQAYRLAKAFTSIAERCVAGNRGRVVKTLGDGVMAAFADAYNSVVCAKEIQEQVARHNASHPADPLASGIGIAWGTPIEEDDDLFGSVVNLAQRLADRARGGQILVSPPVVERTAQAGIRYLDLGTHDLKGLGPQRIYELVWRDEVAHIATKDGRLNLILTRDALVVELGKAVQEQVQLVRELLSERAGRRRGIRGFLLNATIGILERRVPQIVDRALFQRGFGLEHPLAEVTASFRRNTLTVRIRGHRGIQLGPKDVDPELAAEFVAKLDQLKREVLTHS</sequence>
<dbReference type="GO" id="GO:0004016">
    <property type="term" value="F:adenylate cyclase activity"/>
    <property type="evidence" value="ECO:0007669"/>
    <property type="project" value="UniProtKB-ARBA"/>
</dbReference>
<dbReference type="PROSITE" id="PS50125">
    <property type="entry name" value="GUANYLATE_CYCLASE_2"/>
    <property type="match status" value="1"/>
</dbReference>
<dbReference type="AlphaFoldDB" id="A0A410FVH9"/>
<gene>
    <name evidence="2" type="ORF">BIP78_1195</name>
</gene>
<dbReference type="Proteomes" id="UP000287233">
    <property type="component" value="Chromosome"/>
</dbReference>
<evidence type="ECO:0000313" key="3">
    <source>
        <dbReference type="Proteomes" id="UP000287233"/>
    </source>
</evidence>